<sequence>MSMTNESSWVGRKAVKRIGGMSDALSIAADLGFTVSSTPSSTSSHEPPQISSPTNGEKGEDLIRVLRELTSVQRKIADLQVELQGRKDDKNVAHLTHVSEMEKKIETLARITTILKDVIHNKVGDMGSASGAFRFWDRIIARLQQPYSLDCIPVEAEYQKQFSELLMKAASDYGALTASVADFQWSQNFKEPPSVWGEMLRPIPVALASCTRYFEAMSAKRESFAALQKLRVGNFDSSVPMTPARDPSQRLPGVSDSLTSLPSE</sequence>
<feature type="compositionally biased region" description="Polar residues" evidence="1">
    <location>
        <begin position="45"/>
        <end position="55"/>
    </location>
</feature>
<dbReference type="GO" id="GO:1990498">
    <property type="term" value="C:mitotic spindle microtubule"/>
    <property type="evidence" value="ECO:0007669"/>
    <property type="project" value="TreeGrafter"/>
</dbReference>
<keyword evidence="3" id="KW-1185">Reference proteome</keyword>
<feature type="region of interest" description="Disordered" evidence="1">
    <location>
        <begin position="36"/>
        <end position="58"/>
    </location>
</feature>
<dbReference type="Pfam" id="PF15003">
    <property type="entry name" value="HAUS2"/>
    <property type="match status" value="1"/>
</dbReference>
<proteinExistence type="predicted"/>
<protein>
    <recommendedName>
        <fullName evidence="4">AUGMIN subunit 2</fullName>
    </recommendedName>
</protein>
<evidence type="ECO:0000313" key="2">
    <source>
        <dbReference type="EMBL" id="GAU35858.1"/>
    </source>
</evidence>
<dbReference type="OrthoDB" id="2436605at2759"/>
<organism evidence="2 3">
    <name type="scientific">Trifolium subterraneum</name>
    <name type="common">Subterranean clover</name>
    <dbReference type="NCBI Taxonomy" id="3900"/>
    <lineage>
        <taxon>Eukaryota</taxon>
        <taxon>Viridiplantae</taxon>
        <taxon>Streptophyta</taxon>
        <taxon>Embryophyta</taxon>
        <taxon>Tracheophyta</taxon>
        <taxon>Spermatophyta</taxon>
        <taxon>Magnoliopsida</taxon>
        <taxon>eudicotyledons</taxon>
        <taxon>Gunneridae</taxon>
        <taxon>Pentapetalae</taxon>
        <taxon>rosids</taxon>
        <taxon>fabids</taxon>
        <taxon>Fabales</taxon>
        <taxon>Fabaceae</taxon>
        <taxon>Papilionoideae</taxon>
        <taxon>50 kb inversion clade</taxon>
        <taxon>NPAAA clade</taxon>
        <taxon>Hologalegina</taxon>
        <taxon>IRL clade</taxon>
        <taxon>Trifolieae</taxon>
        <taxon>Trifolium</taxon>
    </lineage>
</organism>
<evidence type="ECO:0000313" key="3">
    <source>
        <dbReference type="Proteomes" id="UP000242715"/>
    </source>
</evidence>
<dbReference type="Proteomes" id="UP000242715">
    <property type="component" value="Unassembled WGS sequence"/>
</dbReference>
<reference evidence="3" key="1">
    <citation type="journal article" date="2017" name="Front. Plant Sci.">
        <title>Climate Clever Clovers: New Paradigm to Reduce the Environmental Footprint of Ruminants by Breeding Low Methanogenic Forages Utilizing Haplotype Variation.</title>
        <authorList>
            <person name="Kaur P."/>
            <person name="Appels R."/>
            <person name="Bayer P.E."/>
            <person name="Keeble-Gagnere G."/>
            <person name="Wang J."/>
            <person name="Hirakawa H."/>
            <person name="Shirasawa K."/>
            <person name="Vercoe P."/>
            <person name="Stefanova K."/>
            <person name="Durmic Z."/>
            <person name="Nichols P."/>
            <person name="Revell C."/>
            <person name="Isobe S.N."/>
            <person name="Edwards D."/>
            <person name="Erskine W."/>
        </authorList>
    </citation>
    <scope>NUCLEOTIDE SEQUENCE [LARGE SCALE GENOMIC DNA]</scope>
    <source>
        <strain evidence="3">cv. Daliak</strain>
    </source>
</reference>
<dbReference type="PANTHER" id="PTHR16039">
    <property type="entry name" value="HAUS AUGMIN-LIKE COMPLEX SUBUNIT 2"/>
    <property type="match status" value="1"/>
</dbReference>
<dbReference type="InterPro" id="IPR028346">
    <property type="entry name" value="HAUS2"/>
</dbReference>
<dbReference type="GO" id="GO:0051225">
    <property type="term" value="P:spindle assembly"/>
    <property type="evidence" value="ECO:0007669"/>
    <property type="project" value="InterPro"/>
</dbReference>
<dbReference type="AlphaFoldDB" id="A0A2Z6MTN8"/>
<feature type="region of interest" description="Disordered" evidence="1">
    <location>
        <begin position="238"/>
        <end position="264"/>
    </location>
</feature>
<name>A0A2Z6MTN8_TRISU</name>
<dbReference type="GO" id="GO:0031023">
    <property type="term" value="P:microtubule organizing center organization"/>
    <property type="evidence" value="ECO:0007669"/>
    <property type="project" value="InterPro"/>
</dbReference>
<evidence type="ECO:0008006" key="4">
    <source>
        <dbReference type="Google" id="ProtNLM"/>
    </source>
</evidence>
<dbReference type="GO" id="GO:0007020">
    <property type="term" value="P:microtubule nucleation"/>
    <property type="evidence" value="ECO:0007669"/>
    <property type="project" value="TreeGrafter"/>
</dbReference>
<dbReference type="EMBL" id="DF973607">
    <property type="protein sequence ID" value="GAU35858.1"/>
    <property type="molecule type" value="Genomic_DNA"/>
</dbReference>
<dbReference type="PANTHER" id="PTHR16039:SF1">
    <property type="entry name" value="HAUS AUGMIN-LIKE COMPLEX SUBUNIT 2"/>
    <property type="match status" value="1"/>
</dbReference>
<evidence type="ECO:0000256" key="1">
    <source>
        <dbReference type="SAM" id="MobiDB-lite"/>
    </source>
</evidence>
<accession>A0A2Z6MTN8</accession>
<gene>
    <name evidence="2" type="ORF">TSUD_63490</name>
</gene>